<keyword evidence="3" id="KW-0547">Nucleotide-binding</keyword>
<protein>
    <recommendedName>
        <fullName evidence="6">NAD/GMP synthase domain-containing protein</fullName>
    </recommendedName>
</protein>
<dbReference type="CDD" id="cd00553">
    <property type="entry name" value="NAD_synthase"/>
    <property type="match status" value="1"/>
</dbReference>
<evidence type="ECO:0000256" key="5">
    <source>
        <dbReference type="ARBA" id="ARBA00023027"/>
    </source>
</evidence>
<dbReference type="GO" id="GO:0004359">
    <property type="term" value="F:glutaminase activity"/>
    <property type="evidence" value="ECO:0007669"/>
    <property type="project" value="InterPro"/>
</dbReference>
<dbReference type="Pfam" id="PF02540">
    <property type="entry name" value="NAD_synthase"/>
    <property type="match status" value="1"/>
</dbReference>
<accession>X1C9M7</accession>
<feature type="domain" description="NAD/GMP synthase" evidence="6">
    <location>
        <begin position="6"/>
        <end position="121"/>
    </location>
</feature>
<evidence type="ECO:0000259" key="6">
    <source>
        <dbReference type="Pfam" id="PF02540"/>
    </source>
</evidence>
<reference evidence="7" key="1">
    <citation type="journal article" date="2014" name="Front. Microbiol.">
        <title>High frequency of phylogenetically diverse reductive dehalogenase-homologous genes in deep subseafloor sedimentary metagenomes.</title>
        <authorList>
            <person name="Kawai M."/>
            <person name="Futagami T."/>
            <person name="Toyoda A."/>
            <person name="Takaki Y."/>
            <person name="Nishi S."/>
            <person name="Hori S."/>
            <person name="Arai W."/>
            <person name="Tsubouchi T."/>
            <person name="Morono Y."/>
            <person name="Uchiyama I."/>
            <person name="Ito T."/>
            <person name="Fujiyama A."/>
            <person name="Inagaki F."/>
            <person name="Takami H."/>
        </authorList>
    </citation>
    <scope>NUCLEOTIDE SEQUENCE</scope>
    <source>
        <strain evidence="7">Expedition CK06-06</strain>
    </source>
</reference>
<evidence type="ECO:0000256" key="4">
    <source>
        <dbReference type="ARBA" id="ARBA00022840"/>
    </source>
</evidence>
<comment type="caution">
    <text evidence="7">The sequence shown here is derived from an EMBL/GenBank/DDBJ whole genome shotgun (WGS) entry which is preliminary data.</text>
</comment>
<evidence type="ECO:0000256" key="3">
    <source>
        <dbReference type="ARBA" id="ARBA00022741"/>
    </source>
</evidence>
<keyword evidence="5" id="KW-0520">NAD</keyword>
<dbReference type="Gene3D" id="3.40.50.620">
    <property type="entry name" value="HUPs"/>
    <property type="match status" value="1"/>
</dbReference>
<dbReference type="InterPro" id="IPR014729">
    <property type="entry name" value="Rossmann-like_a/b/a_fold"/>
</dbReference>
<dbReference type="NCBIfam" id="TIGR00552">
    <property type="entry name" value="nadE"/>
    <property type="match status" value="1"/>
</dbReference>
<dbReference type="UniPathway" id="UPA00253"/>
<dbReference type="GO" id="GO:0005524">
    <property type="term" value="F:ATP binding"/>
    <property type="evidence" value="ECO:0007669"/>
    <property type="project" value="UniProtKB-KW"/>
</dbReference>
<sequence>GQSSGNCLVVGTSNRAELAIGYFTKYGDGAADFEPIASLYKQEVRKMASILNIPERIIIKAPSAGLWPGQTDEGEIGLTYDIIDEILYRIDYNLDFKGLNEEDIMRVREMMSAAEHKLNMPPFFDVRKNNL</sequence>
<dbReference type="AlphaFoldDB" id="X1C9M7"/>
<dbReference type="GO" id="GO:0009435">
    <property type="term" value="P:NAD+ biosynthetic process"/>
    <property type="evidence" value="ECO:0007669"/>
    <property type="project" value="UniProtKB-UniPathway"/>
</dbReference>
<proteinExistence type="predicted"/>
<feature type="non-terminal residue" evidence="7">
    <location>
        <position position="1"/>
    </location>
</feature>
<evidence type="ECO:0000256" key="1">
    <source>
        <dbReference type="ARBA" id="ARBA00004790"/>
    </source>
</evidence>
<evidence type="ECO:0000256" key="2">
    <source>
        <dbReference type="ARBA" id="ARBA00022598"/>
    </source>
</evidence>
<dbReference type="PANTHER" id="PTHR23090">
    <property type="entry name" value="NH 3 /GLUTAMINE-DEPENDENT NAD + SYNTHETASE"/>
    <property type="match status" value="1"/>
</dbReference>
<dbReference type="GO" id="GO:0003952">
    <property type="term" value="F:NAD+ synthase (glutamine-hydrolyzing) activity"/>
    <property type="evidence" value="ECO:0007669"/>
    <property type="project" value="InterPro"/>
</dbReference>
<dbReference type="PANTHER" id="PTHR23090:SF9">
    <property type="entry name" value="GLUTAMINE-DEPENDENT NAD(+) SYNTHETASE"/>
    <property type="match status" value="1"/>
</dbReference>
<dbReference type="InterPro" id="IPR022310">
    <property type="entry name" value="NAD/GMP_synthase"/>
</dbReference>
<gene>
    <name evidence="7" type="ORF">S01H4_29539</name>
</gene>
<dbReference type="GO" id="GO:0005737">
    <property type="term" value="C:cytoplasm"/>
    <property type="evidence" value="ECO:0007669"/>
    <property type="project" value="InterPro"/>
</dbReference>
<dbReference type="InterPro" id="IPR003694">
    <property type="entry name" value="NAD_synthase"/>
</dbReference>
<evidence type="ECO:0000313" key="7">
    <source>
        <dbReference type="EMBL" id="GAG81051.1"/>
    </source>
</evidence>
<comment type="pathway">
    <text evidence="1">Cofactor biosynthesis; NAD(+) biosynthesis.</text>
</comment>
<name>X1C9M7_9ZZZZ</name>
<dbReference type="SUPFAM" id="SSF52402">
    <property type="entry name" value="Adenine nucleotide alpha hydrolases-like"/>
    <property type="match status" value="1"/>
</dbReference>
<organism evidence="7">
    <name type="scientific">marine sediment metagenome</name>
    <dbReference type="NCBI Taxonomy" id="412755"/>
    <lineage>
        <taxon>unclassified sequences</taxon>
        <taxon>metagenomes</taxon>
        <taxon>ecological metagenomes</taxon>
    </lineage>
</organism>
<keyword evidence="4" id="KW-0067">ATP-binding</keyword>
<dbReference type="EMBL" id="BART01015172">
    <property type="protein sequence ID" value="GAG81051.1"/>
    <property type="molecule type" value="Genomic_DNA"/>
</dbReference>
<keyword evidence="2" id="KW-0436">Ligase</keyword>